<feature type="compositionally biased region" description="Polar residues" evidence="7">
    <location>
        <begin position="160"/>
        <end position="171"/>
    </location>
</feature>
<dbReference type="GO" id="GO:0008270">
    <property type="term" value="F:zinc ion binding"/>
    <property type="evidence" value="ECO:0007669"/>
    <property type="project" value="UniProtKB-KW"/>
</dbReference>
<dbReference type="InterPro" id="IPR007219">
    <property type="entry name" value="XnlR_reg_dom"/>
</dbReference>
<dbReference type="PROSITE" id="PS00028">
    <property type="entry name" value="ZINC_FINGER_C2H2_1"/>
    <property type="match status" value="1"/>
</dbReference>
<feature type="compositionally biased region" description="Pro residues" evidence="7">
    <location>
        <begin position="173"/>
        <end position="188"/>
    </location>
</feature>
<accession>A0A0K3C970</accession>
<dbReference type="GO" id="GO:0003677">
    <property type="term" value="F:DNA binding"/>
    <property type="evidence" value="ECO:0007669"/>
    <property type="project" value="InterPro"/>
</dbReference>
<keyword evidence="4" id="KW-0804">Transcription</keyword>
<keyword evidence="1" id="KW-0479">Metal-binding</keyword>
<feature type="region of interest" description="Disordered" evidence="7">
    <location>
        <begin position="126"/>
        <end position="247"/>
    </location>
</feature>
<dbReference type="Gene3D" id="4.10.240.10">
    <property type="entry name" value="Zn(2)-C6 fungal-type DNA-binding domain"/>
    <property type="match status" value="1"/>
</dbReference>
<dbReference type="OMA" id="AWYHLAQ"/>
<dbReference type="AlphaFoldDB" id="A0A0K3C970"/>
<keyword evidence="3" id="KW-0805">Transcription regulation</keyword>
<dbReference type="CDD" id="cd12148">
    <property type="entry name" value="fungal_TF_MHR"/>
    <property type="match status" value="1"/>
</dbReference>
<feature type="compositionally biased region" description="Basic and acidic residues" evidence="7">
    <location>
        <begin position="136"/>
        <end position="145"/>
    </location>
</feature>
<evidence type="ECO:0000256" key="5">
    <source>
        <dbReference type="ARBA" id="ARBA00023242"/>
    </source>
</evidence>
<evidence type="ECO:0000256" key="6">
    <source>
        <dbReference type="PROSITE-ProRule" id="PRU00042"/>
    </source>
</evidence>
<evidence type="ECO:0000256" key="4">
    <source>
        <dbReference type="ARBA" id="ARBA00023163"/>
    </source>
</evidence>
<keyword evidence="5" id="KW-0539">Nucleus</keyword>
<dbReference type="SUPFAM" id="SSF57701">
    <property type="entry name" value="Zn2/Cys6 DNA-binding domain"/>
    <property type="match status" value="1"/>
</dbReference>
<dbReference type="Pfam" id="PF04082">
    <property type="entry name" value="Fungal_trans"/>
    <property type="match status" value="1"/>
</dbReference>
<evidence type="ECO:0000256" key="2">
    <source>
        <dbReference type="ARBA" id="ARBA00022833"/>
    </source>
</evidence>
<dbReference type="PROSITE" id="PS50157">
    <property type="entry name" value="ZINC_FINGER_C2H2_2"/>
    <property type="match status" value="1"/>
</dbReference>
<evidence type="ECO:0000313" key="11">
    <source>
        <dbReference type="Proteomes" id="UP000199069"/>
    </source>
</evidence>
<reference evidence="10 11" key="1">
    <citation type="submission" date="2015-07" db="EMBL/GenBank/DDBJ databases">
        <authorList>
            <person name="Cajimat M.N.B."/>
            <person name="Milazzo M.L."/>
            <person name="Fulhorst C.F."/>
        </authorList>
    </citation>
    <scope>NUCLEOTIDE SEQUENCE [LARGE SCALE GENOMIC DNA]</scope>
    <source>
        <strain evidence="10">Single colony</strain>
    </source>
</reference>
<dbReference type="PANTHER" id="PTHR47660">
    <property type="entry name" value="TRANSCRIPTION FACTOR WITH C2H2 AND ZN(2)-CYS(6) DNA BINDING DOMAIN (EUROFUNG)-RELATED-RELATED"/>
    <property type="match status" value="1"/>
</dbReference>
<dbReference type="GO" id="GO:0000981">
    <property type="term" value="F:DNA-binding transcription factor activity, RNA polymerase II-specific"/>
    <property type="evidence" value="ECO:0007669"/>
    <property type="project" value="InterPro"/>
</dbReference>
<keyword evidence="11" id="KW-1185">Reference proteome</keyword>
<dbReference type="InterPro" id="IPR036864">
    <property type="entry name" value="Zn2-C6_fun-type_DNA-bd_sf"/>
</dbReference>
<dbReference type="GO" id="GO:0006351">
    <property type="term" value="P:DNA-templated transcription"/>
    <property type="evidence" value="ECO:0007669"/>
    <property type="project" value="InterPro"/>
</dbReference>
<evidence type="ECO:0000256" key="7">
    <source>
        <dbReference type="SAM" id="MobiDB-lite"/>
    </source>
</evidence>
<dbReference type="Pfam" id="PF00096">
    <property type="entry name" value="zf-C2H2"/>
    <property type="match status" value="1"/>
</dbReference>
<feature type="compositionally biased region" description="Low complexity" evidence="7">
    <location>
        <begin position="324"/>
        <end position="340"/>
    </location>
</feature>
<dbReference type="EMBL" id="CWKI01000002">
    <property type="protein sequence ID" value="CTR05060.1"/>
    <property type="molecule type" value="Genomic_DNA"/>
</dbReference>
<feature type="region of interest" description="Disordered" evidence="7">
    <location>
        <begin position="1"/>
        <end position="21"/>
    </location>
</feature>
<gene>
    <name evidence="10" type="primary">FGENESH: predicted gene_2.90</name>
    <name evidence="10" type="ORF">BN2166_0009210</name>
</gene>
<feature type="compositionally biased region" description="Low complexity" evidence="7">
    <location>
        <begin position="818"/>
        <end position="836"/>
    </location>
</feature>
<proteinExistence type="predicted"/>
<protein>
    <submittedName>
        <fullName evidence="10">BY PROTMAP: gi|472586588|gb|EMS24107.1| Zn(2)-C6 fungal-type transcription factor [Rhodosporidium toruloides NP11]</fullName>
    </submittedName>
</protein>
<dbReference type="CDD" id="cd00067">
    <property type="entry name" value="GAL4"/>
    <property type="match status" value="1"/>
</dbReference>
<dbReference type="FunFam" id="3.30.160.60:FF:000939">
    <property type="entry name" value="zinc finger protein 8 isoform X1"/>
    <property type="match status" value="1"/>
</dbReference>
<dbReference type="InterPro" id="IPR013087">
    <property type="entry name" value="Znf_C2H2_type"/>
</dbReference>
<keyword evidence="2" id="KW-0862">Zinc</keyword>
<feature type="region of interest" description="Disordered" evidence="7">
    <location>
        <begin position="316"/>
        <end position="413"/>
    </location>
</feature>
<feature type="region of interest" description="Disordered" evidence="7">
    <location>
        <begin position="818"/>
        <end position="837"/>
    </location>
</feature>
<dbReference type="Gene3D" id="3.30.160.60">
    <property type="entry name" value="Classic Zinc Finger"/>
    <property type="match status" value="2"/>
</dbReference>
<evidence type="ECO:0000256" key="1">
    <source>
        <dbReference type="ARBA" id="ARBA00022723"/>
    </source>
</evidence>
<dbReference type="PROSITE" id="PS00463">
    <property type="entry name" value="ZN2_CY6_FUNGAL_1"/>
    <property type="match status" value="1"/>
</dbReference>
<evidence type="ECO:0000259" key="9">
    <source>
        <dbReference type="PROSITE" id="PS50157"/>
    </source>
</evidence>
<sequence>MSTEGDEAQQQPKRPHACPHPGCTASYARIEHMERHAKSHEQGHGYSCQECGKSFARSDVLRRHLKIHTRDTNKAAAPAAPANGASVSANRVLRACRACAIAKIKCSGHAPCQRCSELNKDCEYEATPSNRPAKRVRLESEDSTRDLSVGDYADNGHGEASSSGFDSSVPTFSLPPMPHSSASYPPPGSSSAASHMPPTWGDLPPDSLAGDLSTLFGSTSPGFSGGPAASTSTLPPTLPQAPQNGNANGDMLDTFVNFALHQHNPTSSLESDLAAAFYLPTGDQMFWSSFLTSPPAAPLHQPPQLFPAAFPYENQQHQQTDFHAAASSSPASNAGGLSSSTRRPRILITAAGMPSRHGSPHPEEEGKGKEREQQDGADGAANAGGEANVDGEGRPSTSSSAWPPVWNPTGDESAVSLDREASLSLLTLPLVGGGNAAKTMPFDEDVRIALLETLRFAQLSDDEYHALYRTLARIPLSIFDLLCGLYFHHFNRVYPMLHAPTFNPKSTLGQLLLIILGIGAVYAPVPGALQLGRVLIEVARRGTEHLINRDNRLARSLPVAQGTLIWGIVRWIGSARTVELAEVFRSIHVAMFRRLRIFDDWEQHKPRSLSPQAQWSAFIANEERRRTAMVCFRNAPTAEAWLELKTTAPEPASIPAVAKLLASDSSLPLPPAISLTPFGAHVLVQGMHMNIWNARQMHLSGLTNHAELITTHIRRSLVRLARGKDEFSPRFAKGAAGDGDDPALYAASHAWYHLAQISTHIPLEELDLARMVALHAGQLFRVVRDYPTHATYESSALFHAGLCLYIFARSSSTSSNASAGSTFGSSSRDPGSSASSTETAFPLDAILHGPTPVDSGSWLALGGPASLTGVSCLFSDSSAPTQVLRAVARLLTQLATVWRVGQVFAAVLEGMARRDEEQQKSALVPAAFDYGGAPASF</sequence>
<feature type="domain" description="C2H2-type" evidence="9">
    <location>
        <begin position="46"/>
        <end position="73"/>
    </location>
</feature>
<dbReference type="SMART" id="SM00355">
    <property type="entry name" value="ZnF_C2H2"/>
    <property type="match status" value="2"/>
</dbReference>
<feature type="compositionally biased region" description="Low complexity" evidence="7">
    <location>
        <begin position="376"/>
        <end position="390"/>
    </location>
</feature>
<feature type="compositionally biased region" description="Low complexity" evidence="7">
    <location>
        <begin position="189"/>
        <end position="198"/>
    </location>
</feature>
<feature type="compositionally biased region" description="Basic and acidic residues" evidence="7">
    <location>
        <begin position="360"/>
        <end position="374"/>
    </location>
</feature>
<dbReference type="SMART" id="SM00066">
    <property type="entry name" value="GAL4"/>
    <property type="match status" value="1"/>
</dbReference>
<dbReference type="PANTHER" id="PTHR47660:SF2">
    <property type="entry name" value="TRANSCRIPTION FACTOR WITH C2H2 AND ZN(2)-CYS(6) DNA BINDING DOMAIN (EUROFUNG)"/>
    <property type="match status" value="1"/>
</dbReference>
<name>A0A0K3C970_RHOTO</name>
<dbReference type="Pfam" id="PF00172">
    <property type="entry name" value="Zn_clus"/>
    <property type="match status" value="1"/>
</dbReference>
<dbReference type="STRING" id="5286.A0A0K3C970"/>
<organism evidence="10 11">
    <name type="scientific">Rhodotorula toruloides</name>
    <name type="common">Yeast</name>
    <name type="synonym">Rhodosporidium toruloides</name>
    <dbReference type="NCBI Taxonomy" id="5286"/>
    <lineage>
        <taxon>Eukaryota</taxon>
        <taxon>Fungi</taxon>
        <taxon>Dikarya</taxon>
        <taxon>Basidiomycota</taxon>
        <taxon>Pucciniomycotina</taxon>
        <taxon>Microbotryomycetes</taxon>
        <taxon>Sporidiobolales</taxon>
        <taxon>Sporidiobolaceae</taxon>
        <taxon>Rhodotorula</taxon>
    </lineage>
</organism>
<evidence type="ECO:0000313" key="10">
    <source>
        <dbReference type="EMBL" id="CTR05060.1"/>
    </source>
</evidence>
<evidence type="ECO:0000259" key="8">
    <source>
        <dbReference type="PROSITE" id="PS50048"/>
    </source>
</evidence>
<dbReference type="InterPro" id="IPR036236">
    <property type="entry name" value="Znf_C2H2_sf"/>
</dbReference>
<feature type="compositionally biased region" description="Low complexity" evidence="7">
    <location>
        <begin position="213"/>
        <end position="233"/>
    </location>
</feature>
<dbReference type="SUPFAM" id="SSF57667">
    <property type="entry name" value="beta-beta-alpha zinc fingers"/>
    <property type="match status" value="1"/>
</dbReference>
<dbReference type="Proteomes" id="UP000199069">
    <property type="component" value="Unassembled WGS sequence"/>
</dbReference>
<evidence type="ECO:0000256" key="3">
    <source>
        <dbReference type="ARBA" id="ARBA00023015"/>
    </source>
</evidence>
<feature type="domain" description="Zn(2)-C6 fungal-type" evidence="8">
    <location>
        <begin position="95"/>
        <end position="124"/>
    </location>
</feature>
<dbReference type="PROSITE" id="PS50048">
    <property type="entry name" value="ZN2_CY6_FUNGAL_2"/>
    <property type="match status" value="1"/>
</dbReference>
<keyword evidence="6" id="KW-0863">Zinc-finger</keyword>
<dbReference type="InterPro" id="IPR001138">
    <property type="entry name" value="Zn2Cys6_DnaBD"/>
</dbReference>